<evidence type="ECO:0000256" key="1">
    <source>
        <dbReference type="SAM" id="Phobius"/>
    </source>
</evidence>
<keyword evidence="1" id="KW-1133">Transmembrane helix</keyword>
<name>A0A0V7ZRP6_9CYAN</name>
<comment type="caution">
    <text evidence="2">The sequence shown here is derived from an EMBL/GenBank/DDBJ whole genome shotgun (WGS) entry which is preliminary data.</text>
</comment>
<feature type="transmembrane region" description="Helical" evidence="1">
    <location>
        <begin position="12"/>
        <end position="36"/>
    </location>
</feature>
<gene>
    <name evidence="2" type="ORF">BC008_29575</name>
</gene>
<dbReference type="Proteomes" id="UP000053372">
    <property type="component" value="Unassembled WGS sequence"/>
</dbReference>
<evidence type="ECO:0000313" key="2">
    <source>
        <dbReference type="EMBL" id="KST67348.1"/>
    </source>
</evidence>
<dbReference type="EMBL" id="LMTZ01000088">
    <property type="protein sequence ID" value="KST67348.1"/>
    <property type="molecule type" value="Genomic_DNA"/>
</dbReference>
<reference evidence="2 3" key="1">
    <citation type="journal article" date="2015" name="Genome Announc.">
        <title>Draft Genome of the Euendolithic (true boring) Cyanobacterium Mastigocoleus testarum strain BC008.</title>
        <authorList>
            <person name="Guida B.S."/>
            <person name="Garcia-Pichel F."/>
        </authorList>
    </citation>
    <scope>NUCLEOTIDE SEQUENCE [LARGE SCALE GENOMIC DNA]</scope>
    <source>
        <strain evidence="2 3">BC008</strain>
    </source>
</reference>
<protein>
    <submittedName>
        <fullName evidence="2">Uncharacterized protein</fullName>
    </submittedName>
</protein>
<accession>A0A0V7ZRP6</accession>
<evidence type="ECO:0000313" key="3">
    <source>
        <dbReference type="Proteomes" id="UP000053372"/>
    </source>
</evidence>
<organism evidence="2 3">
    <name type="scientific">Mastigocoleus testarum BC008</name>
    <dbReference type="NCBI Taxonomy" id="371196"/>
    <lineage>
        <taxon>Bacteria</taxon>
        <taxon>Bacillati</taxon>
        <taxon>Cyanobacteriota</taxon>
        <taxon>Cyanophyceae</taxon>
        <taxon>Nostocales</taxon>
        <taxon>Hapalosiphonaceae</taxon>
        <taxon>Mastigocoleus</taxon>
    </lineage>
</organism>
<keyword evidence="1" id="KW-0472">Membrane</keyword>
<keyword evidence="1" id="KW-0812">Transmembrane</keyword>
<keyword evidence="3" id="KW-1185">Reference proteome</keyword>
<dbReference type="OrthoDB" id="514667at2"/>
<dbReference type="AlphaFoldDB" id="A0A0V7ZRP6"/>
<sequence>MLQLIIDVAQPLLVPVCFVSAWLLVLLVGCNIWTAARDSINVAKKMHQVPCPGCRYFTDDYRLKCTIHPSIANTEEAIECLDYQAKTNPMLY</sequence>
<proteinExistence type="predicted"/>